<evidence type="ECO:0000256" key="16">
    <source>
        <dbReference type="ARBA" id="ARBA00042936"/>
    </source>
</evidence>
<evidence type="ECO:0000256" key="11">
    <source>
        <dbReference type="ARBA" id="ARBA00022777"/>
    </source>
</evidence>
<comment type="cofactor">
    <cofactor evidence="1">
        <name>Mg(2+)</name>
        <dbReference type="ChEBI" id="CHEBI:18420"/>
    </cofactor>
</comment>
<dbReference type="GO" id="GO:0035556">
    <property type="term" value="P:intracellular signal transduction"/>
    <property type="evidence" value="ECO:0007669"/>
    <property type="project" value="TreeGrafter"/>
</dbReference>
<evidence type="ECO:0000256" key="4">
    <source>
        <dbReference type="ARBA" id="ARBA00012513"/>
    </source>
</evidence>
<evidence type="ECO:0000256" key="10">
    <source>
        <dbReference type="ARBA" id="ARBA00022741"/>
    </source>
</evidence>
<dbReference type="GO" id="GO:0005524">
    <property type="term" value="F:ATP binding"/>
    <property type="evidence" value="ECO:0007669"/>
    <property type="project" value="UniProtKB-UniRule"/>
</dbReference>
<proteinExistence type="inferred from homology"/>
<evidence type="ECO:0000256" key="9">
    <source>
        <dbReference type="ARBA" id="ARBA00022723"/>
    </source>
</evidence>
<evidence type="ECO:0000256" key="15">
    <source>
        <dbReference type="ARBA" id="ARBA00040079"/>
    </source>
</evidence>
<sequence length="502" mass="55574">MSEDLSSQPSQPWSINKDDYELQEVIGSGATAVVQAAYCVPRKEKVAIKRINLEKCQTSMDELLKEIQAMSQCHHPNIVSYYTSFVVKDELWLVMKLLSGGSVLDVIKHIISKGEHKNGVLDEPSIATVLKEVLQGLEYLHKNGQIHRDLKAGNILLGEDGSVQIADFGVSAFLATGGDMTRNKVRKTFVGTPCWMAPEVMEQVKGYDFKADIWSFGITAIELATGAAPYHKYPPMKVLMLTLQNDPPCLETGITDKEMLKKYGKSLRKMISLCLQKDPEKRPTSLELLKHKFFQKAKNNEFLQEKLLQRAPTITERAKRVRKMLYNIVLEDGEWEWSDDELDEESEEGKAAVAALRIFQPFSSHLQPELPQAVGQGPANPQHTAPSTTPTLASNPAPVSGGDASPSPISLVLRLRNLKKELNDIRFEFMPGRDTADGVSQELVSAGLVDGRDLVIVAANLQKIVEEPHSNKNVTFKLASGVESSEIPDDVKLLGFAQLSIS</sequence>
<dbReference type="PANTHER" id="PTHR48012:SF1">
    <property type="entry name" value="SERINE_THREONINE-PROTEIN KINASE OSR1"/>
    <property type="match status" value="1"/>
</dbReference>
<dbReference type="Pfam" id="PF00069">
    <property type="entry name" value="Pkinase"/>
    <property type="match status" value="1"/>
</dbReference>
<protein>
    <recommendedName>
        <fullName evidence="15">Serine/threonine-protein kinase OSR1</fullName>
        <ecNumber evidence="4">2.7.11.1</ecNumber>
    </recommendedName>
    <alternativeName>
        <fullName evidence="16">Oxidative stress-responsive 1 protein</fullName>
    </alternativeName>
</protein>
<dbReference type="Pfam" id="PF12202">
    <property type="entry name" value="OSR1_C"/>
    <property type="match status" value="1"/>
</dbReference>
<dbReference type="Proteomes" id="UP000694700">
    <property type="component" value="Unplaced"/>
</dbReference>
<keyword evidence="13" id="KW-0460">Magnesium</keyword>
<evidence type="ECO:0000256" key="5">
    <source>
        <dbReference type="ARBA" id="ARBA00022490"/>
    </source>
</evidence>
<dbReference type="GO" id="GO:0010820">
    <property type="term" value="P:positive regulation of T cell chemotaxis"/>
    <property type="evidence" value="ECO:0007669"/>
    <property type="project" value="TreeGrafter"/>
</dbReference>
<evidence type="ECO:0000256" key="1">
    <source>
        <dbReference type="ARBA" id="ARBA00001946"/>
    </source>
</evidence>
<keyword evidence="14" id="KW-0007">Acetylation</keyword>
<evidence type="ECO:0000256" key="2">
    <source>
        <dbReference type="ARBA" id="ARBA00004496"/>
    </source>
</evidence>
<dbReference type="CDD" id="cd06610">
    <property type="entry name" value="STKc_OSR1_SPAK"/>
    <property type="match status" value="1"/>
</dbReference>
<dbReference type="InterPro" id="IPR000719">
    <property type="entry name" value="Prot_kinase_dom"/>
</dbReference>
<feature type="region of interest" description="Disordered" evidence="20">
    <location>
        <begin position="369"/>
        <end position="406"/>
    </location>
</feature>
<feature type="compositionally biased region" description="Polar residues" evidence="20">
    <location>
        <begin position="379"/>
        <end position="394"/>
    </location>
</feature>
<comment type="catalytic activity">
    <reaction evidence="17">
        <text>L-threonyl-[protein] + ATP = O-phospho-L-threonyl-[protein] + ADP + H(+)</text>
        <dbReference type="Rhea" id="RHEA:46608"/>
        <dbReference type="Rhea" id="RHEA-COMP:11060"/>
        <dbReference type="Rhea" id="RHEA-COMP:11605"/>
        <dbReference type="ChEBI" id="CHEBI:15378"/>
        <dbReference type="ChEBI" id="CHEBI:30013"/>
        <dbReference type="ChEBI" id="CHEBI:30616"/>
        <dbReference type="ChEBI" id="CHEBI:61977"/>
        <dbReference type="ChEBI" id="CHEBI:456216"/>
        <dbReference type="EC" id="2.7.11.1"/>
    </reaction>
</comment>
<keyword evidence="7" id="KW-0597">Phosphoprotein</keyword>
<comment type="subcellular location">
    <subcellularLocation>
        <location evidence="2">Cytoplasm</location>
    </subcellularLocation>
</comment>
<dbReference type="PROSITE" id="PS00107">
    <property type="entry name" value="PROTEIN_KINASE_ATP"/>
    <property type="match status" value="1"/>
</dbReference>
<keyword evidence="10 19" id="KW-0547">Nucleotide-binding</keyword>
<keyword evidence="12 19" id="KW-0067">ATP-binding</keyword>
<evidence type="ECO:0000256" key="18">
    <source>
        <dbReference type="ARBA" id="ARBA00048679"/>
    </source>
</evidence>
<dbReference type="InterPro" id="IPR024678">
    <property type="entry name" value="Kinase_OSR1/WNK_CCT"/>
</dbReference>
<feature type="binding site" evidence="19">
    <location>
        <position position="49"/>
    </location>
    <ligand>
        <name>ATP</name>
        <dbReference type="ChEBI" id="CHEBI:30616"/>
    </ligand>
</feature>
<evidence type="ECO:0000256" key="19">
    <source>
        <dbReference type="PROSITE-ProRule" id="PRU10141"/>
    </source>
</evidence>
<dbReference type="InterPro" id="IPR017441">
    <property type="entry name" value="Protein_kinase_ATP_BS"/>
</dbReference>
<evidence type="ECO:0000313" key="23">
    <source>
        <dbReference type="Proteomes" id="UP000694700"/>
    </source>
</evidence>
<dbReference type="EC" id="2.7.11.1" evidence="4"/>
<organism evidence="22 23">
    <name type="scientific">Cyprinus carpio</name>
    <name type="common">Common carp</name>
    <dbReference type="NCBI Taxonomy" id="7962"/>
    <lineage>
        <taxon>Eukaryota</taxon>
        <taxon>Metazoa</taxon>
        <taxon>Chordata</taxon>
        <taxon>Craniata</taxon>
        <taxon>Vertebrata</taxon>
        <taxon>Euteleostomi</taxon>
        <taxon>Actinopterygii</taxon>
        <taxon>Neopterygii</taxon>
        <taxon>Teleostei</taxon>
        <taxon>Ostariophysi</taxon>
        <taxon>Cypriniformes</taxon>
        <taxon>Cyprinidae</taxon>
        <taxon>Cyprininae</taxon>
        <taxon>Cyprinus</taxon>
    </lineage>
</organism>
<evidence type="ECO:0000256" key="6">
    <source>
        <dbReference type="ARBA" id="ARBA00022527"/>
    </source>
</evidence>
<evidence type="ECO:0000313" key="22">
    <source>
        <dbReference type="Ensembl" id="ENSCCRP00015119735.1"/>
    </source>
</evidence>
<keyword evidence="5" id="KW-0963">Cytoplasm</keyword>
<name>A0A8C2BJ53_CYPCA</name>
<dbReference type="Gene3D" id="3.30.200.20">
    <property type="entry name" value="Phosphorylase Kinase, domain 1"/>
    <property type="match status" value="1"/>
</dbReference>
<evidence type="ECO:0000256" key="8">
    <source>
        <dbReference type="ARBA" id="ARBA00022679"/>
    </source>
</evidence>
<keyword evidence="11" id="KW-0418">Kinase</keyword>
<evidence type="ECO:0000256" key="13">
    <source>
        <dbReference type="ARBA" id="ARBA00022842"/>
    </source>
</evidence>
<evidence type="ECO:0000256" key="3">
    <source>
        <dbReference type="ARBA" id="ARBA00008874"/>
    </source>
</evidence>
<dbReference type="SMART" id="SM00220">
    <property type="entry name" value="S_TKc"/>
    <property type="match status" value="1"/>
</dbReference>
<evidence type="ECO:0000256" key="12">
    <source>
        <dbReference type="ARBA" id="ARBA00022840"/>
    </source>
</evidence>
<dbReference type="Gene3D" id="1.10.510.10">
    <property type="entry name" value="Transferase(Phosphotransferase) domain 1"/>
    <property type="match status" value="1"/>
</dbReference>
<keyword evidence="8" id="KW-0808">Transferase</keyword>
<evidence type="ECO:0000256" key="17">
    <source>
        <dbReference type="ARBA" id="ARBA00047899"/>
    </source>
</evidence>
<dbReference type="Ensembl" id="ENSCCRT00015123536.1">
    <property type="protein sequence ID" value="ENSCCRP00015119735.1"/>
    <property type="gene ID" value="ENSCCRG00015047015.1"/>
</dbReference>
<dbReference type="SUPFAM" id="SSF56112">
    <property type="entry name" value="Protein kinase-like (PK-like)"/>
    <property type="match status" value="1"/>
</dbReference>
<evidence type="ECO:0000256" key="14">
    <source>
        <dbReference type="ARBA" id="ARBA00022990"/>
    </source>
</evidence>
<dbReference type="Gene3D" id="3.10.20.90">
    <property type="entry name" value="Phosphatidylinositol 3-kinase Catalytic Subunit, Chain A, domain 1"/>
    <property type="match status" value="1"/>
</dbReference>
<dbReference type="FunFam" id="3.30.200.20:FF:000114">
    <property type="entry name" value="serine/threonine-protein kinase OSR1 isoform X1"/>
    <property type="match status" value="1"/>
</dbReference>
<dbReference type="PROSITE" id="PS50011">
    <property type="entry name" value="PROTEIN_KINASE_DOM"/>
    <property type="match status" value="1"/>
</dbReference>
<evidence type="ECO:0000256" key="7">
    <source>
        <dbReference type="ARBA" id="ARBA00022553"/>
    </source>
</evidence>
<reference evidence="22" key="1">
    <citation type="submission" date="2025-08" db="UniProtKB">
        <authorList>
            <consortium name="Ensembl"/>
        </authorList>
    </citation>
    <scope>IDENTIFICATION</scope>
</reference>
<dbReference type="GO" id="GO:0004674">
    <property type="term" value="F:protein serine/threonine kinase activity"/>
    <property type="evidence" value="ECO:0007669"/>
    <property type="project" value="UniProtKB-KW"/>
</dbReference>
<feature type="domain" description="Protein kinase" evidence="21">
    <location>
        <begin position="20"/>
        <end position="294"/>
    </location>
</feature>
<dbReference type="PANTHER" id="PTHR48012">
    <property type="entry name" value="STERILE20-LIKE KINASE, ISOFORM B-RELATED"/>
    <property type="match status" value="1"/>
</dbReference>
<dbReference type="InterPro" id="IPR011009">
    <property type="entry name" value="Kinase-like_dom_sf"/>
</dbReference>
<evidence type="ECO:0000256" key="20">
    <source>
        <dbReference type="SAM" id="MobiDB-lite"/>
    </source>
</evidence>
<keyword evidence="9" id="KW-0479">Metal-binding</keyword>
<comment type="catalytic activity">
    <reaction evidence="18">
        <text>L-seryl-[protein] + ATP = O-phospho-L-seryl-[protein] + ADP + H(+)</text>
        <dbReference type="Rhea" id="RHEA:17989"/>
        <dbReference type="Rhea" id="RHEA-COMP:9863"/>
        <dbReference type="Rhea" id="RHEA-COMP:11604"/>
        <dbReference type="ChEBI" id="CHEBI:15378"/>
        <dbReference type="ChEBI" id="CHEBI:29999"/>
        <dbReference type="ChEBI" id="CHEBI:30616"/>
        <dbReference type="ChEBI" id="CHEBI:83421"/>
        <dbReference type="ChEBI" id="CHEBI:456216"/>
        <dbReference type="EC" id="2.7.11.1"/>
    </reaction>
</comment>
<dbReference type="FunFam" id="3.10.20.90:FF:000043">
    <property type="entry name" value="serine/threonine-protein kinase OSR1 isoform X1"/>
    <property type="match status" value="1"/>
</dbReference>
<dbReference type="GO" id="GO:0046872">
    <property type="term" value="F:metal ion binding"/>
    <property type="evidence" value="ECO:0007669"/>
    <property type="project" value="UniProtKB-KW"/>
</dbReference>
<dbReference type="InterPro" id="IPR050629">
    <property type="entry name" value="STE20/SPS1-PAK"/>
</dbReference>
<accession>A0A8C2BJ53</accession>
<keyword evidence="6" id="KW-0723">Serine/threonine-protein kinase</keyword>
<evidence type="ECO:0000259" key="21">
    <source>
        <dbReference type="PROSITE" id="PS50011"/>
    </source>
</evidence>
<dbReference type="AlphaFoldDB" id="A0A8C2BJ53"/>
<dbReference type="GO" id="GO:0005829">
    <property type="term" value="C:cytosol"/>
    <property type="evidence" value="ECO:0007669"/>
    <property type="project" value="TreeGrafter"/>
</dbReference>
<dbReference type="FunFam" id="1.10.510.10:FF:000068">
    <property type="entry name" value="STE20/SPS1-related proline-alanine-rich protein kinase"/>
    <property type="match status" value="1"/>
</dbReference>
<comment type="similarity">
    <text evidence="3">Belongs to the protein kinase superfamily. STE Ser/Thr protein kinase family. STE20 subfamily.</text>
</comment>